<feature type="transmembrane region" description="Helical" evidence="6">
    <location>
        <begin position="141"/>
        <end position="161"/>
    </location>
</feature>
<feature type="transmembrane region" description="Helical" evidence="6">
    <location>
        <begin position="72"/>
        <end position="91"/>
    </location>
</feature>
<keyword evidence="4 6" id="KW-1133">Transmembrane helix</keyword>
<sequence>MEGHEEINQEKGIKEKLLNQSSKSNSLGGVKTLPFILANDGFERAAYYGLQPNMILYLMGVYGLDMATGSNIIFLWSAATNFTPILGAFLADAYVGRFWMIGFGSVSTLLGMVLLWSTTIIPGVNPSYDHTASNSNTSSTLIQLLYLCISFGLMSIGSGGIRSSALAFGADQLLAIKDDENANSESNSALASLFNWYYFSVTISMLFALTCIVYIQDHFGWQVGFAVPVSLMLISAVSFFLASSFYVKLKPMASALTRSAQVVVATWRNRHYELSSPINTEHVYHVAKGSVIEAPTEKLRFLNKACIVNDRTLGLTADEMALDPWCLCTTEQVEEFKSIMNIIPIWSAGIMLGVNTGSVSSFLVIQAGSMDRHVTPNFEIPAASFGTFALISIMLWLVLYDRVIIPVASKVMRKPVRIKPLTRMGIGLLLSLTCMVVTGIVENIRRNSSLSPQEAASSMPMSALWLIPQTCLLGLSDGFTVIAQIEFFYSEFPKSMSCISSNLSGLGSGIASLVASFILSVVNYVTKQGRKASWVSSDPNEGHYDYYYWVLAGFSLLNYIYFLICRRSYKEQNRVSQERMN</sequence>
<gene>
    <name evidence="7" type="ORF">RND81_10G162000</name>
</gene>
<protein>
    <recommendedName>
        <fullName evidence="9">NPF family transporter</fullName>
    </recommendedName>
</protein>
<dbReference type="InterPro" id="IPR000109">
    <property type="entry name" value="POT_fam"/>
</dbReference>
<evidence type="ECO:0000256" key="1">
    <source>
        <dbReference type="ARBA" id="ARBA00004141"/>
    </source>
</evidence>
<name>A0AAW1I5H4_SAPOF</name>
<feature type="transmembrane region" description="Helical" evidence="6">
    <location>
        <begin position="461"/>
        <end position="482"/>
    </location>
</feature>
<keyword evidence="8" id="KW-1185">Reference proteome</keyword>
<evidence type="ECO:0008006" key="9">
    <source>
        <dbReference type="Google" id="ProtNLM"/>
    </source>
</evidence>
<feature type="transmembrane region" description="Helical" evidence="6">
    <location>
        <begin position="503"/>
        <end position="526"/>
    </location>
</feature>
<dbReference type="EMBL" id="JBDFQZ010000010">
    <property type="protein sequence ID" value="KAK9683749.1"/>
    <property type="molecule type" value="Genomic_DNA"/>
</dbReference>
<evidence type="ECO:0000256" key="4">
    <source>
        <dbReference type="ARBA" id="ARBA00022989"/>
    </source>
</evidence>
<evidence type="ECO:0000256" key="2">
    <source>
        <dbReference type="ARBA" id="ARBA00005982"/>
    </source>
</evidence>
<evidence type="ECO:0000313" key="7">
    <source>
        <dbReference type="EMBL" id="KAK9683749.1"/>
    </source>
</evidence>
<feature type="transmembrane region" description="Helical" evidence="6">
    <location>
        <begin position="421"/>
        <end position="441"/>
    </location>
</feature>
<dbReference type="SUPFAM" id="SSF103473">
    <property type="entry name" value="MFS general substrate transporter"/>
    <property type="match status" value="1"/>
</dbReference>
<dbReference type="GO" id="GO:0022857">
    <property type="term" value="F:transmembrane transporter activity"/>
    <property type="evidence" value="ECO:0007669"/>
    <property type="project" value="InterPro"/>
</dbReference>
<evidence type="ECO:0000256" key="6">
    <source>
        <dbReference type="SAM" id="Phobius"/>
    </source>
</evidence>
<reference evidence="7" key="1">
    <citation type="submission" date="2024-03" db="EMBL/GenBank/DDBJ databases">
        <title>WGS assembly of Saponaria officinalis var. Norfolk2.</title>
        <authorList>
            <person name="Jenkins J."/>
            <person name="Shu S."/>
            <person name="Grimwood J."/>
            <person name="Barry K."/>
            <person name="Goodstein D."/>
            <person name="Schmutz J."/>
            <person name="Leebens-Mack J."/>
            <person name="Osbourn A."/>
        </authorList>
    </citation>
    <scope>NUCLEOTIDE SEQUENCE [LARGE SCALE GENOMIC DNA]</scope>
    <source>
        <strain evidence="7">JIC</strain>
    </source>
</reference>
<keyword evidence="5 6" id="KW-0472">Membrane</keyword>
<keyword evidence="3 6" id="KW-0812">Transmembrane</keyword>
<comment type="subcellular location">
    <subcellularLocation>
        <location evidence="1">Membrane</location>
        <topology evidence="1">Multi-pass membrane protein</topology>
    </subcellularLocation>
</comment>
<dbReference type="Gene3D" id="1.20.1250.20">
    <property type="entry name" value="MFS general substrate transporter like domains"/>
    <property type="match status" value="1"/>
</dbReference>
<feature type="transmembrane region" description="Helical" evidence="6">
    <location>
        <begin position="546"/>
        <end position="564"/>
    </location>
</feature>
<evidence type="ECO:0000256" key="3">
    <source>
        <dbReference type="ARBA" id="ARBA00022692"/>
    </source>
</evidence>
<comment type="caution">
    <text evidence="7">The sequence shown here is derived from an EMBL/GenBank/DDBJ whole genome shotgun (WGS) entry which is preliminary data.</text>
</comment>
<dbReference type="AlphaFoldDB" id="A0AAW1I5H4"/>
<evidence type="ECO:0000256" key="5">
    <source>
        <dbReference type="ARBA" id="ARBA00023136"/>
    </source>
</evidence>
<feature type="transmembrane region" description="Helical" evidence="6">
    <location>
        <begin position="345"/>
        <end position="368"/>
    </location>
</feature>
<accession>A0AAW1I5H4</accession>
<dbReference type="InterPro" id="IPR036259">
    <property type="entry name" value="MFS_trans_sf"/>
</dbReference>
<dbReference type="GO" id="GO:0016020">
    <property type="term" value="C:membrane"/>
    <property type="evidence" value="ECO:0007669"/>
    <property type="project" value="UniProtKB-SubCell"/>
</dbReference>
<dbReference type="CDD" id="cd17416">
    <property type="entry name" value="MFS_NPF1_2"/>
    <property type="match status" value="1"/>
</dbReference>
<comment type="similarity">
    <text evidence="2">Belongs to the major facilitator superfamily. Proton-dependent oligopeptide transporter (POT/PTR) (TC 2.A.17) family.</text>
</comment>
<feature type="transmembrane region" description="Helical" evidence="6">
    <location>
        <begin position="196"/>
        <end position="215"/>
    </location>
</feature>
<dbReference type="PANTHER" id="PTHR11654">
    <property type="entry name" value="OLIGOPEPTIDE TRANSPORTER-RELATED"/>
    <property type="match status" value="1"/>
</dbReference>
<proteinExistence type="inferred from homology"/>
<feature type="transmembrane region" description="Helical" evidence="6">
    <location>
        <begin position="221"/>
        <end position="242"/>
    </location>
</feature>
<organism evidence="7 8">
    <name type="scientific">Saponaria officinalis</name>
    <name type="common">Common soapwort</name>
    <name type="synonym">Lychnis saponaria</name>
    <dbReference type="NCBI Taxonomy" id="3572"/>
    <lineage>
        <taxon>Eukaryota</taxon>
        <taxon>Viridiplantae</taxon>
        <taxon>Streptophyta</taxon>
        <taxon>Embryophyta</taxon>
        <taxon>Tracheophyta</taxon>
        <taxon>Spermatophyta</taxon>
        <taxon>Magnoliopsida</taxon>
        <taxon>eudicotyledons</taxon>
        <taxon>Gunneridae</taxon>
        <taxon>Pentapetalae</taxon>
        <taxon>Caryophyllales</taxon>
        <taxon>Caryophyllaceae</taxon>
        <taxon>Caryophylleae</taxon>
        <taxon>Saponaria</taxon>
    </lineage>
</organism>
<evidence type="ECO:0000313" key="8">
    <source>
        <dbReference type="Proteomes" id="UP001443914"/>
    </source>
</evidence>
<feature type="transmembrane region" description="Helical" evidence="6">
    <location>
        <begin position="98"/>
        <end position="121"/>
    </location>
</feature>
<feature type="transmembrane region" description="Helical" evidence="6">
    <location>
        <begin position="380"/>
        <end position="400"/>
    </location>
</feature>
<dbReference type="Proteomes" id="UP001443914">
    <property type="component" value="Unassembled WGS sequence"/>
</dbReference>
<dbReference type="Pfam" id="PF00854">
    <property type="entry name" value="PTR2"/>
    <property type="match status" value="1"/>
</dbReference>